<comment type="caution">
    <text evidence="1">The sequence shown here is derived from an EMBL/GenBank/DDBJ whole genome shotgun (WGS) entry which is preliminary data.</text>
</comment>
<protein>
    <recommendedName>
        <fullName evidence="3">Glycosyltransferase family 2 protein</fullName>
    </recommendedName>
</protein>
<sequence>MGVVLVSATRATAAEFGAGTLLGRSLQRLQFEARLRAVVAFENRAGLPAVYNAGMAQCADDDLVVFVHDDVGFDDYHVVDRLTEALQRYDVVGIAGNRRRLPLQPGWGFVDDRGTWDAIEQLSGTVAHGADAHVTRFGPAPADCELLDGLLLAARVDRLRATGVAFDPRFQFHLYDLDFCRSARAAGLRLGTWPLAVTHASAGNFSAAWRAELPKYFAKWGD</sequence>
<dbReference type="OrthoDB" id="8769632at2"/>
<dbReference type="InterPro" id="IPR029044">
    <property type="entry name" value="Nucleotide-diphossugar_trans"/>
</dbReference>
<organism evidence="1 2">
    <name type="scientific">Inhella crocodyli</name>
    <dbReference type="NCBI Taxonomy" id="2499851"/>
    <lineage>
        <taxon>Bacteria</taxon>
        <taxon>Pseudomonadati</taxon>
        <taxon>Pseudomonadota</taxon>
        <taxon>Betaproteobacteria</taxon>
        <taxon>Burkholderiales</taxon>
        <taxon>Sphaerotilaceae</taxon>
        <taxon>Inhella</taxon>
    </lineage>
</organism>
<dbReference type="AlphaFoldDB" id="A0A437LSA0"/>
<dbReference type="Proteomes" id="UP000288587">
    <property type="component" value="Unassembled WGS sequence"/>
</dbReference>
<dbReference type="Gene3D" id="3.90.550.10">
    <property type="entry name" value="Spore Coat Polysaccharide Biosynthesis Protein SpsA, Chain A"/>
    <property type="match status" value="1"/>
</dbReference>
<evidence type="ECO:0000313" key="1">
    <source>
        <dbReference type="EMBL" id="RVT88093.1"/>
    </source>
</evidence>
<name>A0A437LSA0_9BURK</name>
<proteinExistence type="predicted"/>
<evidence type="ECO:0000313" key="2">
    <source>
        <dbReference type="Proteomes" id="UP000288587"/>
    </source>
</evidence>
<keyword evidence="2" id="KW-1185">Reference proteome</keyword>
<accession>A0A437LSA0</accession>
<evidence type="ECO:0008006" key="3">
    <source>
        <dbReference type="Google" id="ProtNLM"/>
    </source>
</evidence>
<reference evidence="1 2" key="1">
    <citation type="submission" date="2019-01" db="EMBL/GenBank/DDBJ databases">
        <authorList>
            <person name="Chen W.-M."/>
        </authorList>
    </citation>
    <scope>NUCLEOTIDE SEQUENCE [LARGE SCALE GENOMIC DNA]</scope>
    <source>
        <strain evidence="1 2">CCP-18</strain>
    </source>
</reference>
<dbReference type="EMBL" id="SACM01000001">
    <property type="protein sequence ID" value="RVT88093.1"/>
    <property type="molecule type" value="Genomic_DNA"/>
</dbReference>
<dbReference type="SUPFAM" id="SSF53448">
    <property type="entry name" value="Nucleotide-diphospho-sugar transferases"/>
    <property type="match status" value="1"/>
</dbReference>
<dbReference type="RefSeq" id="WP_127680909.1">
    <property type="nucleotide sequence ID" value="NZ_SACM01000001.1"/>
</dbReference>
<gene>
    <name evidence="1" type="ORF">EOD73_03550</name>
</gene>